<accession>A0ABM5K540</accession>
<feature type="repeat" description="ANK" evidence="3">
    <location>
        <begin position="370"/>
        <end position="402"/>
    </location>
</feature>
<dbReference type="PROSITE" id="PS50297">
    <property type="entry name" value="ANK_REP_REGION"/>
    <property type="match status" value="13"/>
</dbReference>
<keyword evidence="2 3" id="KW-0040">ANK repeat</keyword>
<dbReference type="Pfam" id="PF09372">
    <property type="entry name" value="PRANC"/>
    <property type="match status" value="1"/>
</dbReference>
<feature type="repeat" description="ANK" evidence="3">
    <location>
        <begin position="34"/>
        <end position="66"/>
    </location>
</feature>
<dbReference type="PRINTS" id="PR01415">
    <property type="entry name" value="ANKYRIN"/>
</dbReference>
<dbReference type="PROSITE" id="PS50088">
    <property type="entry name" value="ANK_REPEAT"/>
    <property type="match status" value="13"/>
</dbReference>
<evidence type="ECO:0000256" key="3">
    <source>
        <dbReference type="PROSITE-ProRule" id="PRU00023"/>
    </source>
</evidence>
<feature type="repeat" description="ANK" evidence="3">
    <location>
        <begin position="203"/>
        <end position="235"/>
    </location>
</feature>
<dbReference type="RefSeq" id="XP_050505305.1">
    <property type="nucleotide sequence ID" value="XM_050649348.1"/>
</dbReference>
<dbReference type="PANTHER" id="PTHR24198:SF165">
    <property type="entry name" value="ANKYRIN REPEAT-CONTAINING PROTEIN-RELATED"/>
    <property type="match status" value="1"/>
</dbReference>
<feature type="repeat" description="ANK" evidence="3">
    <location>
        <begin position="1"/>
        <end position="33"/>
    </location>
</feature>
<name>A0ABM5K540_DIAVI</name>
<dbReference type="SUPFAM" id="SSF48403">
    <property type="entry name" value="Ankyrin repeat"/>
    <property type="match status" value="2"/>
</dbReference>
<dbReference type="PANTHER" id="PTHR24198">
    <property type="entry name" value="ANKYRIN REPEAT AND PROTEIN KINASE DOMAIN-CONTAINING PROTEIN"/>
    <property type="match status" value="1"/>
</dbReference>
<feature type="repeat" description="ANK" evidence="3">
    <location>
        <begin position="237"/>
        <end position="269"/>
    </location>
</feature>
<evidence type="ECO:0000256" key="1">
    <source>
        <dbReference type="ARBA" id="ARBA00022737"/>
    </source>
</evidence>
<evidence type="ECO:0000256" key="2">
    <source>
        <dbReference type="ARBA" id="ARBA00023043"/>
    </source>
</evidence>
<dbReference type="Pfam" id="PF00023">
    <property type="entry name" value="Ank"/>
    <property type="match status" value="3"/>
</dbReference>
<keyword evidence="6" id="KW-1185">Reference proteome</keyword>
<feature type="repeat" description="ANK" evidence="3">
    <location>
        <begin position="170"/>
        <end position="202"/>
    </location>
</feature>
<dbReference type="Proteomes" id="UP001652700">
    <property type="component" value="Unplaced"/>
</dbReference>
<dbReference type="InterPro" id="IPR018272">
    <property type="entry name" value="PRANC_domain"/>
</dbReference>
<organism evidence="5 6">
    <name type="scientific">Diabrotica virgifera virgifera</name>
    <name type="common">western corn rootworm</name>
    <dbReference type="NCBI Taxonomy" id="50390"/>
    <lineage>
        <taxon>Eukaryota</taxon>
        <taxon>Metazoa</taxon>
        <taxon>Ecdysozoa</taxon>
        <taxon>Arthropoda</taxon>
        <taxon>Hexapoda</taxon>
        <taxon>Insecta</taxon>
        <taxon>Pterygota</taxon>
        <taxon>Neoptera</taxon>
        <taxon>Endopterygota</taxon>
        <taxon>Coleoptera</taxon>
        <taxon>Polyphaga</taxon>
        <taxon>Cucujiformia</taxon>
        <taxon>Chrysomeloidea</taxon>
        <taxon>Chrysomelidae</taxon>
        <taxon>Galerucinae</taxon>
        <taxon>Diabroticina</taxon>
        <taxon>Diabroticites</taxon>
        <taxon>Diabrotica</taxon>
    </lineage>
</organism>
<dbReference type="EnsemblMetazoa" id="XM_050649348.1">
    <property type="protein sequence ID" value="XP_050505305.1"/>
    <property type="gene ID" value="LOC126883684"/>
</dbReference>
<dbReference type="InterPro" id="IPR002110">
    <property type="entry name" value="Ankyrin_rpt"/>
</dbReference>
<feature type="repeat" description="ANK" evidence="3">
    <location>
        <begin position="138"/>
        <end position="170"/>
    </location>
</feature>
<dbReference type="Gene3D" id="1.25.40.20">
    <property type="entry name" value="Ankyrin repeat-containing domain"/>
    <property type="match status" value="5"/>
</dbReference>
<reference evidence="5" key="1">
    <citation type="submission" date="2025-05" db="UniProtKB">
        <authorList>
            <consortium name="EnsemblMetazoa"/>
        </authorList>
    </citation>
    <scope>IDENTIFICATION</scope>
</reference>
<dbReference type="Pfam" id="PF12796">
    <property type="entry name" value="Ank_2"/>
    <property type="match status" value="4"/>
</dbReference>
<feature type="repeat" description="ANK" evidence="3">
    <location>
        <begin position="270"/>
        <end position="302"/>
    </location>
</feature>
<evidence type="ECO:0000259" key="4">
    <source>
        <dbReference type="Pfam" id="PF09372"/>
    </source>
</evidence>
<protein>
    <recommendedName>
        <fullName evidence="4">PRANC domain-containing protein</fullName>
    </recommendedName>
</protein>
<feature type="repeat" description="ANK" evidence="3">
    <location>
        <begin position="68"/>
        <end position="100"/>
    </location>
</feature>
<evidence type="ECO:0000313" key="5">
    <source>
        <dbReference type="EnsemblMetazoa" id="XP_050505305.1"/>
    </source>
</evidence>
<sequence>MDEIPLHLAAKLGNLDEVQQLIEGGAIINEARSDGFTALHLATDLKHMEVVKYLLAHGADVNAIETSERWSPLHFATANNDPEMIRLLTEAGANMQCTSNNGYMPIHAAAREGYLEIVKYFLEKGIDVNVKVHRKNSVGFTALHIAAEFKHTEVVKYLLAHGADVNASVKGWSPLHYATYNNDLEMIRLFTEAGANEQCSNNDGWKPIHIAARKGYLEIVKYFLENGLDVDITIKKNKKTPIHLAARWGHIEIVDYLLLNKANVCLKDCQKRNSIHHGVLGGNAKIVKILLEKGADINAKDILKLTPLHLACRDGYLEIVHLLLKKGAVCNLQERSRNNSPLHLASETGCLETVKYFIGLGADVNFGTNQEYTLLHAACKWDKIEMVKFLIENGADVNKKTLPKGATPLYFAIRNMYPEVSEFLLLNGADLKQAQYKGNCPLWIALKHMSGDYPEAEHTKYMVLAKVIIKYTVLIYNHVETIIPDGCPFVTELLQYYNDCQKEITRMRSVIIKNSTVSLYQIICDSNKGNAFIEYLRNDKIKIELQNIEDYLKDFSIYGNILPLVQHWVKEGFQRIELLSDADIIMNQIAPKLPSEISWKIFDYLNMTDLKTVIQSDLFK</sequence>
<dbReference type="InterPro" id="IPR036770">
    <property type="entry name" value="Ankyrin_rpt-contain_sf"/>
</dbReference>
<feature type="repeat" description="ANK" evidence="3">
    <location>
        <begin position="337"/>
        <end position="369"/>
    </location>
</feature>
<proteinExistence type="predicted"/>
<dbReference type="GeneID" id="126883684"/>
<evidence type="ECO:0000313" key="6">
    <source>
        <dbReference type="Proteomes" id="UP001652700"/>
    </source>
</evidence>
<feature type="repeat" description="ANK" evidence="3">
    <location>
        <begin position="404"/>
        <end position="436"/>
    </location>
</feature>
<feature type="domain" description="PRANC" evidence="4">
    <location>
        <begin position="515"/>
        <end position="614"/>
    </location>
</feature>
<feature type="repeat" description="ANK" evidence="3">
    <location>
        <begin position="101"/>
        <end position="133"/>
    </location>
</feature>
<dbReference type="SMART" id="SM00248">
    <property type="entry name" value="ANK"/>
    <property type="match status" value="13"/>
</dbReference>
<keyword evidence="1" id="KW-0677">Repeat</keyword>
<feature type="repeat" description="ANK" evidence="3">
    <location>
        <begin position="303"/>
        <end position="335"/>
    </location>
</feature>